<dbReference type="RefSeq" id="WP_200311936.1">
    <property type="nucleotide sequence ID" value="NZ_JAENIM010000041.1"/>
</dbReference>
<organism evidence="2 3">
    <name type="scientific">Persicirhabdus sediminis</name>
    <dbReference type="NCBI Taxonomy" id="454144"/>
    <lineage>
        <taxon>Bacteria</taxon>
        <taxon>Pseudomonadati</taxon>
        <taxon>Verrucomicrobiota</taxon>
        <taxon>Verrucomicrobiia</taxon>
        <taxon>Verrucomicrobiales</taxon>
        <taxon>Verrucomicrobiaceae</taxon>
        <taxon>Persicirhabdus</taxon>
    </lineage>
</organism>
<reference evidence="2" key="1">
    <citation type="submission" date="2021-01" db="EMBL/GenBank/DDBJ databases">
        <title>Modified the classification status of verrucomicrobia.</title>
        <authorList>
            <person name="Feng X."/>
        </authorList>
    </citation>
    <scope>NUCLEOTIDE SEQUENCE</scope>
    <source>
        <strain evidence="2">_KCTC 22039</strain>
    </source>
</reference>
<evidence type="ECO:0000313" key="2">
    <source>
        <dbReference type="EMBL" id="MBK1791929.1"/>
    </source>
</evidence>
<dbReference type="PANTHER" id="PTHR36124">
    <property type="match status" value="1"/>
</dbReference>
<dbReference type="AlphaFoldDB" id="A0A8J7MHD4"/>
<evidence type="ECO:0000313" key="3">
    <source>
        <dbReference type="Proteomes" id="UP000624703"/>
    </source>
</evidence>
<gene>
    <name evidence="2" type="ORF">JIN82_12280</name>
</gene>
<proteinExistence type="predicted"/>
<name>A0A8J7MHD4_9BACT</name>
<keyword evidence="3" id="KW-1185">Reference proteome</keyword>
<dbReference type="InterPro" id="IPR018713">
    <property type="entry name" value="MPAB/Lcp_cat_dom"/>
</dbReference>
<accession>A0A8J7MHD4</accession>
<dbReference type="EMBL" id="JAENIM010000041">
    <property type="protein sequence ID" value="MBK1791929.1"/>
    <property type="molecule type" value="Genomic_DNA"/>
</dbReference>
<sequence length="288" mass="33133">MNELDQMDALADNERMVHLLAGYEFPWDFIRSLELALMRSYTIPRISRLLDVTGEFRERGQKRYDDTAILVAEFLKHGYSSERGTAAIDRMNEQHAQFSIRNEDYLFVLSTFVLDPIDWMAKFGRRPMSEREADALCNFWIEVGRRMHLSDIPADLAALREFAHNYTRDHCRYDDANQRLAEATLKIASDWLPAGVGLRWLVKPAASALMDKPMRDAFGFPAAPWPIQLAVTGMLKLRRLALRLLPRRKKSAFFCDAPTRTYGACPYRIDQLGPCPRANRDDDTTPSI</sequence>
<dbReference type="PANTHER" id="PTHR36124:SF1">
    <property type="entry name" value="ER-BOUND OXYGENASE MPAB_MPAB'_RUBBER OXYGENASE CATALYTIC DOMAIN-CONTAINING PROTEIN"/>
    <property type="match status" value="1"/>
</dbReference>
<comment type="caution">
    <text evidence="2">The sequence shown here is derived from an EMBL/GenBank/DDBJ whole genome shotgun (WGS) entry which is preliminary data.</text>
</comment>
<dbReference type="InterPro" id="IPR046366">
    <property type="entry name" value="MPAB"/>
</dbReference>
<dbReference type="Pfam" id="PF09995">
    <property type="entry name" value="MPAB_Lcp_cat"/>
    <property type="match status" value="1"/>
</dbReference>
<dbReference type="Proteomes" id="UP000624703">
    <property type="component" value="Unassembled WGS sequence"/>
</dbReference>
<evidence type="ECO:0000259" key="1">
    <source>
        <dbReference type="Pfam" id="PF09995"/>
    </source>
</evidence>
<protein>
    <submittedName>
        <fullName evidence="2">DUF2236 domain-containing protein</fullName>
    </submittedName>
</protein>
<feature type="domain" description="ER-bound oxygenase mpaB/mpaB'/Rubber oxygenase catalytic" evidence="1">
    <location>
        <begin position="55"/>
        <end position="229"/>
    </location>
</feature>
<dbReference type="GO" id="GO:0016491">
    <property type="term" value="F:oxidoreductase activity"/>
    <property type="evidence" value="ECO:0007669"/>
    <property type="project" value="InterPro"/>
</dbReference>